<proteinExistence type="predicted"/>
<dbReference type="Proteomes" id="UP000481087">
    <property type="component" value="Unassembled WGS sequence"/>
</dbReference>
<protein>
    <submittedName>
        <fullName evidence="3">Response regulator</fullName>
    </submittedName>
</protein>
<feature type="domain" description="Response regulatory" evidence="2">
    <location>
        <begin position="3"/>
        <end position="119"/>
    </location>
</feature>
<dbReference type="SUPFAM" id="SSF52172">
    <property type="entry name" value="CheY-like"/>
    <property type="match status" value="1"/>
</dbReference>
<keyword evidence="4" id="KW-1185">Reference proteome</keyword>
<dbReference type="InterPro" id="IPR051015">
    <property type="entry name" value="EvgA-like"/>
</dbReference>
<dbReference type="PROSITE" id="PS50110">
    <property type="entry name" value="RESPONSE_REGULATORY"/>
    <property type="match status" value="1"/>
</dbReference>
<dbReference type="InterPro" id="IPR011006">
    <property type="entry name" value="CheY-like_superfamily"/>
</dbReference>
<dbReference type="Pfam" id="PF00072">
    <property type="entry name" value="Response_reg"/>
    <property type="match status" value="1"/>
</dbReference>
<dbReference type="RefSeq" id="WP_161406787.1">
    <property type="nucleotide sequence ID" value="NZ_WTUZ01000014.1"/>
</dbReference>
<dbReference type="SMART" id="SM00448">
    <property type="entry name" value="REC"/>
    <property type="match status" value="1"/>
</dbReference>
<name>A0A6L8UZD2_9BACL</name>
<organism evidence="3 4">
    <name type="scientific">Paenibacillus silvestris</name>
    <dbReference type="NCBI Taxonomy" id="2606219"/>
    <lineage>
        <taxon>Bacteria</taxon>
        <taxon>Bacillati</taxon>
        <taxon>Bacillota</taxon>
        <taxon>Bacilli</taxon>
        <taxon>Bacillales</taxon>
        <taxon>Paenibacillaceae</taxon>
        <taxon>Paenibacillus</taxon>
    </lineage>
</organism>
<evidence type="ECO:0000313" key="3">
    <source>
        <dbReference type="EMBL" id="MZQ82586.1"/>
    </source>
</evidence>
<dbReference type="AlphaFoldDB" id="A0A6L8UZD2"/>
<dbReference type="PANTHER" id="PTHR45566">
    <property type="entry name" value="HTH-TYPE TRANSCRIPTIONAL REGULATOR YHJB-RELATED"/>
    <property type="match status" value="1"/>
</dbReference>
<keyword evidence="1" id="KW-0597">Phosphoprotein</keyword>
<evidence type="ECO:0000313" key="4">
    <source>
        <dbReference type="Proteomes" id="UP000481087"/>
    </source>
</evidence>
<dbReference type="InterPro" id="IPR058245">
    <property type="entry name" value="NreC/VraR/RcsB-like_REC"/>
</dbReference>
<evidence type="ECO:0000256" key="1">
    <source>
        <dbReference type="PROSITE-ProRule" id="PRU00169"/>
    </source>
</evidence>
<gene>
    <name evidence="3" type="ORF">GQF01_10735</name>
</gene>
<sequence>MYKVIIADDSSIVRAGLQMLLNSCGAYAVTGVAANGNEAIEQSLSLVPDLLLTDLKMPGIPIIEGAKSLKRLYPQIKIIILTAFDESEDIYRAFQAGVDGYLMKDTSPEVILSTIDEVMKGISYFQSKEYGTYPASKRSSLI</sequence>
<dbReference type="EMBL" id="WTUZ01000014">
    <property type="protein sequence ID" value="MZQ82586.1"/>
    <property type="molecule type" value="Genomic_DNA"/>
</dbReference>
<dbReference type="InterPro" id="IPR001789">
    <property type="entry name" value="Sig_transdc_resp-reg_receiver"/>
</dbReference>
<dbReference type="Gene3D" id="3.40.50.2300">
    <property type="match status" value="1"/>
</dbReference>
<reference evidence="3 4" key="1">
    <citation type="submission" date="2019-12" db="EMBL/GenBank/DDBJ databases">
        <title>Paenibacillus sp. nov. sp. isolated from soil.</title>
        <authorList>
            <person name="Kim J."/>
            <person name="Jeong S.E."/>
            <person name="Jung H.S."/>
            <person name="Jeon C.O."/>
        </authorList>
    </citation>
    <scope>NUCLEOTIDE SEQUENCE [LARGE SCALE GENOMIC DNA]</scope>
    <source>
        <strain evidence="3 4">5J-6</strain>
    </source>
</reference>
<dbReference type="GO" id="GO:0000160">
    <property type="term" value="P:phosphorelay signal transduction system"/>
    <property type="evidence" value="ECO:0007669"/>
    <property type="project" value="InterPro"/>
</dbReference>
<evidence type="ECO:0000259" key="2">
    <source>
        <dbReference type="PROSITE" id="PS50110"/>
    </source>
</evidence>
<comment type="caution">
    <text evidence="3">The sequence shown here is derived from an EMBL/GenBank/DDBJ whole genome shotgun (WGS) entry which is preliminary data.</text>
</comment>
<dbReference type="CDD" id="cd17535">
    <property type="entry name" value="REC_NarL-like"/>
    <property type="match status" value="1"/>
</dbReference>
<accession>A0A6L8UZD2</accession>
<dbReference type="PANTHER" id="PTHR45566:SF2">
    <property type="entry name" value="NARL SUBFAMILY"/>
    <property type="match status" value="1"/>
</dbReference>
<feature type="modified residue" description="4-aspartylphosphate" evidence="1">
    <location>
        <position position="54"/>
    </location>
</feature>